<evidence type="ECO:0000313" key="2">
    <source>
        <dbReference type="Proteomes" id="UP001165444"/>
    </source>
</evidence>
<dbReference type="Pfam" id="PF12099">
    <property type="entry name" value="DUF3575"/>
    <property type="match status" value="1"/>
</dbReference>
<sequence>MAQTDLQKEKGAIVGIKTNALYWGTVTPNLGLEFRLARHWSLDVEAGLNPFTGKKDDGSFGKSIKHFRVHPELSFKDYKHQ</sequence>
<protein>
    <submittedName>
        <fullName evidence="1">DUF3575 domain-containing protein</fullName>
    </submittedName>
</protein>
<name>A0ABT0C0S6_9BACT</name>
<proteinExistence type="predicted"/>
<organism evidence="1 2">
    <name type="scientific">Parabacteroides faecalis</name>
    <dbReference type="NCBI Taxonomy" id="2924040"/>
    <lineage>
        <taxon>Bacteria</taxon>
        <taxon>Pseudomonadati</taxon>
        <taxon>Bacteroidota</taxon>
        <taxon>Bacteroidia</taxon>
        <taxon>Bacteroidales</taxon>
        <taxon>Tannerellaceae</taxon>
        <taxon>Parabacteroides</taxon>
    </lineage>
</organism>
<accession>A0ABT0C0S6</accession>
<dbReference type="InterPro" id="IPR021958">
    <property type="entry name" value="DUF3575"/>
</dbReference>
<dbReference type="Proteomes" id="UP001165444">
    <property type="component" value="Unassembled WGS sequence"/>
</dbReference>
<evidence type="ECO:0000313" key="1">
    <source>
        <dbReference type="EMBL" id="MCJ2380623.1"/>
    </source>
</evidence>
<gene>
    <name evidence="1" type="ORF">MUN53_08370</name>
</gene>
<comment type="caution">
    <text evidence="1">The sequence shown here is derived from an EMBL/GenBank/DDBJ whole genome shotgun (WGS) entry which is preliminary data.</text>
</comment>
<reference evidence="1 2" key="1">
    <citation type="submission" date="2022-03" db="EMBL/GenBank/DDBJ databases">
        <title>Parabacteroides sp. nov. isolated from swine feces.</title>
        <authorList>
            <person name="Bak J.E."/>
        </authorList>
    </citation>
    <scope>NUCLEOTIDE SEQUENCE [LARGE SCALE GENOMIC DNA]</scope>
    <source>
        <strain evidence="1 2">AGMB00274</strain>
    </source>
</reference>
<dbReference type="EMBL" id="JAKZMM010000017">
    <property type="protein sequence ID" value="MCJ2380623.1"/>
    <property type="molecule type" value="Genomic_DNA"/>
</dbReference>
<keyword evidence="2" id="KW-1185">Reference proteome</keyword>